<accession>A0A6L3V3Y9</accession>
<dbReference type="RefSeq" id="WP_151535246.1">
    <property type="nucleotide sequence ID" value="NZ_WBOS01000005.1"/>
</dbReference>
<evidence type="ECO:0000313" key="4">
    <source>
        <dbReference type="Proteomes" id="UP000481030"/>
    </source>
</evidence>
<feature type="signal peptide" evidence="2">
    <location>
        <begin position="1"/>
        <end position="26"/>
    </location>
</feature>
<keyword evidence="1" id="KW-1133">Transmembrane helix</keyword>
<feature type="transmembrane region" description="Helical" evidence="1">
    <location>
        <begin position="159"/>
        <end position="178"/>
    </location>
</feature>
<keyword evidence="2" id="KW-0732">Signal</keyword>
<dbReference type="OrthoDB" id="2844004at2"/>
<name>A0A6L3V3Y9_9BACI</name>
<protein>
    <submittedName>
        <fullName evidence="3">Uncharacterized protein</fullName>
    </submittedName>
</protein>
<organism evidence="3 4">
    <name type="scientific">Cytobacillus depressus</name>
    <dbReference type="NCBI Taxonomy" id="1602942"/>
    <lineage>
        <taxon>Bacteria</taxon>
        <taxon>Bacillati</taxon>
        <taxon>Bacillota</taxon>
        <taxon>Bacilli</taxon>
        <taxon>Bacillales</taxon>
        <taxon>Bacillaceae</taxon>
        <taxon>Cytobacillus</taxon>
    </lineage>
</organism>
<evidence type="ECO:0000313" key="3">
    <source>
        <dbReference type="EMBL" id="KAB2334710.1"/>
    </source>
</evidence>
<gene>
    <name evidence="3" type="ORF">F7731_13115</name>
</gene>
<proteinExistence type="predicted"/>
<reference evidence="3 4" key="1">
    <citation type="journal article" date="2016" name="Antonie Van Leeuwenhoek">
        <title>Bacillus depressus sp. nov., isolated from soil of a sunflower field.</title>
        <authorList>
            <person name="Wei X."/>
            <person name="Xin D."/>
            <person name="Xin Y."/>
            <person name="Zhang H."/>
            <person name="Wang T."/>
            <person name="Zhang J."/>
        </authorList>
    </citation>
    <scope>NUCLEOTIDE SEQUENCE [LARGE SCALE GENOMIC DNA]</scope>
    <source>
        <strain evidence="3 4">BZ1</strain>
    </source>
</reference>
<comment type="caution">
    <text evidence="3">The sequence shown here is derived from an EMBL/GenBank/DDBJ whole genome shotgun (WGS) entry which is preliminary data.</text>
</comment>
<keyword evidence="4" id="KW-1185">Reference proteome</keyword>
<dbReference type="AlphaFoldDB" id="A0A6L3V3Y9"/>
<evidence type="ECO:0000256" key="1">
    <source>
        <dbReference type="SAM" id="Phobius"/>
    </source>
</evidence>
<sequence>MKKRFLITVCFALACFGWIMPFHIQANGMDENNKNELLKALEEQLRDTVHYYHQDSVKIMDGSNFQGTVLKVTKKDDPKTEENEEVIEEYQANLAIAFVEFKLIRDRLFFFEKTEFYYYDLDNKEFLASSQVFGNDEVQTFFDHYKNDVHKKLTLSSEILLLFLISFIITVPLFIMIFHNKGRSTIIHYNLLE</sequence>
<keyword evidence="1" id="KW-0472">Membrane</keyword>
<dbReference type="Proteomes" id="UP000481030">
    <property type="component" value="Unassembled WGS sequence"/>
</dbReference>
<dbReference type="PROSITE" id="PS51257">
    <property type="entry name" value="PROKAR_LIPOPROTEIN"/>
    <property type="match status" value="1"/>
</dbReference>
<evidence type="ECO:0000256" key="2">
    <source>
        <dbReference type="SAM" id="SignalP"/>
    </source>
</evidence>
<feature type="chain" id="PRO_5039326747" evidence="2">
    <location>
        <begin position="27"/>
        <end position="193"/>
    </location>
</feature>
<keyword evidence="1" id="KW-0812">Transmembrane</keyword>
<dbReference type="EMBL" id="WBOS01000005">
    <property type="protein sequence ID" value="KAB2334710.1"/>
    <property type="molecule type" value="Genomic_DNA"/>
</dbReference>